<feature type="compositionally biased region" description="Basic and acidic residues" evidence="1">
    <location>
        <begin position="138"/>
        <end position="154"/>
    </location>
</feature>
<sequence>MLQNPARSHGRVLFSSTRPSARLSADQFTSPNSTSTLHQTVVASTTSSSVKLRLVNRQQCLPYRTKASGPAANAPAKLGRHLTMDLLQAPNPLSQALQDTGLWHARGLNKATEAGKKGIKKLGRPKKNAVQYNEQDDTNTKDTPVRKRATKGDKSRVQITNEVLVKDMIGYIKPTLERHRGCDLISVYPGAGAWAKALHEAVQPRSHLLLEPDEMTYRPFLQPLLDQENVRLIPRSGIVWEDLDAVLTPEYLPNQVAIDKRALPDGPPNNDTLLVSMNLAMFPKKKFGTFQSVSRMVLFQLLQTIRTSTLYQKYGRVRMFIWIPDDEKHGVLPRVLNGRRRSAIEGELTTEYITEVCGRDVAAEYDHSTFKKGSVTDVHNQDRWPQMELESARLCKIRMQQRGLVTPPGRSTSVMKSLDALIADNPSLMNGIPMCEMRQAVGGKGVATESEYKALLQLHKKKNLLAEDPNFIRLKALEQYYINVDSAFKHAVKFIKETDAVVDAYKAAAQAQAQDPSSGNTAKLLTHAQKLEAKFNASAPLSPKYRREYNFMARDAVHILKNQPPHLGPVMSWDRRPYEPLPAMANDFFPNVPCALLDIQPRAVHPLLRSMGPGTDNAGDIFDMILGVLTDLLSSSVEKQFSAIWPDPARGGIPMTGAGAITNRCLNSEQLTEILEEFMKWPFRPSHADLVGRLTNDDASDDDADMYVKGNAAWQAP</sequence>
<feature type="region of interest" description="Disordered" evidence="1">
    <location>
        <begin position="1"/>
        <end position="36"/>
    </location>
</feature>
<dbReference type="InterPro" id="IPR029063">
    <property type="entry name" value="SAM-dependent_MTases_sf"/>
</dbReference>
<feature type="compositionally biased region" description="Basic residues" evidence="1">
    <location>
        <begin position="117"/>
        <end position="127"/>
    </location>
</feature>
<dbReference type="Proteomes" id="UP001140453">
    <property type="component" value="Unassembled WGS sequence"/>
</dbReference>
<name>A0A9W8YL30_9PEZI</name>
<dbReference type="SUPFAM" id="SSF53335">
    <property type="entry name" value="S-adenosyl-L-methionine-dependent methyltransferases"/>
    <property type="match status" value="1"/>
</dbReference>
<protein>
    <recommendedName>
        <fullName evidence="4">rRNA adenine N(6)-methyltransferase</fullName>
    </recommendedName>
</protein>
<dbReference type="AlphaFoldDB" id="A0A9W8YL30"/>
<organism evidence="2 3">
    <name type="scientific">Gnomoniopsis smithogilvyi</name>
    <dbReference type="NCBI Taxonomy" id="1191159"/>
    <lineage>
        <taxon>Eukaryota</taxon>
        <taxon>Fungi</taxon>
        <taxon>Dikarya</taxon>
        <taxon>Ascomycota</taxon>
        <taxon>Pezizomycotina</taxon>
        <taxon>Sordariomycetes</taxon>
        <taxon>Sordariomycetidae</taxon>
        <taxon>Diaporthales</taxon>
        <taxon>Gnomoniaceae</taxon>
        <taxon>Gnomoniopsis</taxon>
    </lineage>
</organism>
<proteinExistence type="predicted"/>
<dbReference type="Gene3D" id="3.40.50.150">
    <property type="entry name" value="Vaccinia Virus protein VP39"/>
    <property type="match status" value="1"/>
</dbReference>
<feature type="compositionally biased region" description="Polar residues" evidence="1">
    <location>
        <begin position="26"/>
        <end position="36"/>
    </location>
</feature>
<comment type="caution">
    <text evidence="2">The sequence shown here is derived from an EMBL/GenBank/DDBJ whole genome shotgun (WGS) entry which is preliminary data.</text>
</comment>
<evidence type="ECO:0008006" key="4">
    <source>
        <dbReference type="Google" id="ProtNLM"/>
    </source>
</evidence>
<reference evidence="2" key="1">
    <citation type="submission" date="2022-10" db="EMBL/GenBank/DDBJ databases">
        <title>Tapping the CABI collections for fungal endophytes: first genome assemblies for Collariella, Neodidymelliopsis, Ascochyta clinopodiicola, Didymella pomorum, Didymosphaeria variabile, Neocosmospora piperis and Neocucurbitaria cava.</title>
        <authorList>
            <person name="Hill R."/>
        </authorList>
    </citation>
    <scope>NUCLEOTIDE SEQUENCE</scope>
    <source>
        <strain evidence="2">IMI 355082</strain>
    </source>
</reference>
<evidence type="ECO:0000313" key="2">
    <source>
        <dbReference type="EMBL" id="KAJ4387352.1"/>
    </source>
</evidence>
<dbReference type="EMBL" id="JAPEVB010000005">
    <property type="protein sequence ID" value="KAJ4387352.1"/>
    <property type="molecule type" value="Genomic_DNA"/>
</dbReference>
<gene>
    <name evidence="2" type="ORF">N0V93_007943</name>
</gene>
<dbReference type="OrthoDB" id="16079at2759"/>
<evidence type="ECO:0000313" key="3">
    <source>
        <dbReference type="Proteomes" id="UP001140453"/>
    </source>
</evidence>
<keyword evidence="3" id="KW-1185">Reference proteome</keyword>
<feature type="region of interest" description="Disordered" evidence="1">
    <location>
        <begin position="114"/>
        <end position="154"/>
    </location>
</feature>
<accession>A0A9W8YL30</accession>
<evidence type="ECO:0000256" key="1">
    <source>
        <dbReference type="SAM" id="MobiDB-lite"/>
    </source>
</evidence>